<dbReference type="Gene3D" id="1.20.1330.10">
    <property type="entry name" value="f41 fragment of flagellin, N-terminal domain"/>
    <property type="match status" value="1"/>
</dbReference>
<evidence type="ECO:0000313" key="1">
    <source>
        <dbReference type="EMBL" id="MBD1224582.1"/>
    </source>
</evidence>
<sequence length="79" mass="9533">MSLDKENEKKRLELQMKWCEQKDYLLEKINEKLEEMRSIAVYAVEEELSASERQELNEQLNYLKVEVDMLQSQMQPTVH</sequence>
<proteinExistence type="predicted"/>
<evidence type="ECO:0000313" key="2">
    <source>
        <dbReference type="Proteomes" id="UP000621631"/>
    </source>
</evidence>
<reference evidence="1 2" key="1">
    <citation type="submission" date="2020-09" db="EMBL/GenBank/DDBJ databases">
        <title>Draft Genome Sequences of Oil-Oxidizing Bacteria Halomonas titanicae, Marinobacter lutaoensis, and Virgibacillus halodenitrificans Isolated from Highly Saline Environments.</title>
        <authorList>
            <person name="Grouzdev D.S."/>
            <person name="Sokolova D.S."/>
            <person name="Semenova E.M."/>
            <person name="Borzenkov I.A."/>
            <person name="Bidzhieva S.K."/>
            <person name="Poltaraus A.B."/>
            <person name="Nazina T.N."/>
        </authorList>
    </citation>
    <scope>NUCLEOTIDE SEQUENCE [LARGE SCALE GENOMIC DNA]</scope>
    <source>
        <strain evidence="1 2">VKM B-3472D</strain>
    </source>
</reference>
<organism evidence="1 2">
    <name type="scientific">Virgibacillus halodenitrificans</name>
    <name type="common">Bacillus halodenitrificans</name>
    <dbReference type="NCBI Taxonomy" id="1482"/>
    <lineage>
        <taxon>Bacteria</taxon>
        <taxon>Bacillati</taxon>
        <taxon>Bacillota</taxon>
        <taxon>Bacilli</taxon>
        <taxon>Bacillales</taxon>
        <taxon>Bacillaceae</taxon>
        <taxon>Virgibacillus</taxon>
    </lineage>
</organism>
<accession>A0ABR7VV34</accession>
<keyword evidence="2" id="KW-1185">Reference proteome</keyword>
<dbReference type="EMBL" id="JACWEZ010000020">
    <property type="protein sequence ID" value="MBD1224582.1"/>
    <property type="molecule type" value="Genomic_DNA"/>
</dbReference>
<evidence type="ECO:0008006" key="3">
    <source>
        <dbReference type="Google" id="ProtNLM"/>
    </source>
</evidence>
<protein>
    <recommendedName>
        <fullName evidence="3">DUF342 domain-containing protein</fullName>
    </recommendedName>
</protein>
<name>A0ABR7VV34_VIRHA</name>
<gene>
    <name evidence="1" type="ORF">IC602_18360</name>
</gene>
<comment type="caution">
    <text evidence="1">The sequence shown here is derived from an EMBL/GenBank/DDBJ whole genome shotgun (WGS) entry which is preliminary data.</text>
</comment>
<dbReference type="RefSeq" id="WP_189779270.1">
    <property type="nucleotide sequence ID" value="NZ_CP126077.1"/>
</dbReference>
<dbReference type="Proteomes" id="UP000621631">
    <property type="component" value="Unassembled WGS sequence"/>
</dbReference>